<feature type="chain" id="PRO_5025404228" evidence="1">
    <location>
        <begin position="28"/>
        <end position="171"/>
    </location>
</feature>
<accession>A0A6A5YCG8</accession>
<evidence type="ECO:0000313" key="3">
    <source>
        <dbReference type="Proteomes" id="UP000799776"/>
    </source>
</evidence>
<gene>
    <name evidence="2" type="ORF">K490DRAFT_54982</name>
</gene>
<organism evidence="2 3">
    <name type="scientific">Saccharata proteae CBS 121410</name>
    <dbReference type="NCBI Taxonomy" id="1314787"/>
    <lineage>
        <taxon>Eukaryota</taxon>
        <taxon>Fungi</taxon>
        <taxon>Dikarya</taxon>
        <taxon>Ascomycota</taxon>
        <taxon>Pezizomycotina</taxon>
        <taxon>Dothideomycetes</taxon>
        <taxon>Dothideomycetes incertae sedis</taxon>
        <taxon>Botryosphaeriales</taxon>
        <taxon>Saccharataceae</taxon>
        <taxon>Saccharata</taxon>
    </lineage>
</organism>
<dbReference type="EMBL" id="ML978714">
    <property type="protein sequence ID" value="KAF2089369.1"/>
    <property type="molecule type" value="Genomic_DNA"/>
</dbReference>
<dbReference type="PANTHER" id="PTHR39599">
    <property type="entry name" value="GPI-ANCHORED PROTEIN (EUROFUNG)-RELATED-RELATED"/>
    <property type="match status" value="1"/>
</dbReference>
<name>A0A6A5YCG8_9PEZI</name>
<proteinExistence type="predicted"/>
<dbReference type="AlphaFoldDB" id="A0A6A5YCG8"/>
<keyword evidence="3" id="KW-1185">Reference proteome</keyword>
<dbReference type="OrthoDB" id="2426396at2759"/>
<evidence type="ECO:0000313" key="2">
    <source>
        <dbReference type="EMBL" id="KAF2089369.1"/>
    </source>
</evidence>
<keyword evidence="1" id="KW-0732">Signal</keyword>
<evidence type="ECO:0000256" key="1">
    <source>
        <dbReference type="SAM" id="SignalP"/>
    </source>
</evidence>
<dbReference type="PANTHER" id="PTHR39599:SF1">
    <property type="entry name" value="GPI-ANCHORED PROTEIN (EUROFUNG)"/>
    <property type="match status" value="1"/>
</dbReference>
<protein>
    <submittedName>
        <fullName evidence="2">Uncharacterized protein</fullName>
    </submittedName>
</protein>
<reference evidence="2" key="1">
    <citation type="journal article" date="2020" name="Stud. Mycol.">
        <title>101 Dothideomycetes genomes: a test case for predicting lifestyles and emergence of pathogens.</title>
        <authorList>
            <person name="Haridas S."/>
            <person name="Albert R."/>
            <person name="Binder M."/>
            <person name="Bloem J."/>
            <person name="Labutti K."/>
            <person name="Salamov A."/>
            <person name="Andreopoulos B."/>
            <person name="Baker S."/>
            <person name="Barry K."/>
            <person name="Bills G."/>
            <person name="Bluhm B."/>
            <person name="Cannon C."/>
            <person name="Castanera R."/>
            <person name="Culley D."/>
            <person name="Daum C."/>
            <person name="Ezra D."/>
            <person name="Gonzalez J."/>
            <person name="Henrissat B."/>
            <person name="Kuo A."/>
            <person name="Liang C."/>
            <person name="Lipzen A."/>
            <person name="Lutzoni F."/>
            <person name="Magnuson J."/>
            <person name="Mondo S."/>
            <person name="Nolan M."/>
            <person name="Ohm R."/>
            <person name="Pangilinan J."/>
            <person name="Park H.-J."/>
            <person name="Ramirez L."/>
            <person name="Alfaro M."/>
            <person name="Sun H."/>
            <person name="Tritt A."/>
            <person name="Yoshinaga Y."/>
            <person name="Zwiers L.-H."/>
            <person name="Turgeon B."/>
            <person name="Goodwin S."/>
            <person name="Spatafora J."/>
            <person name="Crous P."/>
            <person name="Grigoriev I."/>
        </authorList>
    </citation>
    <scope>NUCLEOTIDE SEQUENCE</scope>
    <source>
        <strain evidence="2">CBS 121410</strain>
    </source>
</reference>
<feature type="signal peptide" evidence="1">
    <location>
        <begin position="1"/>
        <end position="27"/>
    </location>
</feature>
<sequence length="171" mass="17871">MDYSKPILSTFATLTLFLFHLSTGTTAQQVYAPFSGAIYIIGNNGEQITGASPAQCPSYAESSCSSIGYSDWCCPSGHTCQYFSTTQVCGCCPAGSDCSGTVSAAQVTTVTVTVTAYQTVAQQTTEYPAYVQPATTTEGYYNGYCSTLIANGPGLPTTREGSCGTILVEVD</sequence>
<dbReference type="Proteomes" id="UP000799776">
    <property type="component" value="Unassembled WGS sequence"/>
</dbReference>